<proteinExistence type="predicted"/>
<accession>A0A840Z239</accession>
<comment type="caution">
    <text evidence="1">The sequence shown here is derived from an EMBL/GenBank/DDBJ whole genome shotgun (WGS) entry which is preliminary data.</text>
</comment>
<protein>
    <submittedName>
        <fullName evidence="1">Uncharacterized protein</fullName>
    </submittedName>
</protein>
<dbReference type="Proteomes" id="UP000554342">
    <property type="component" value="Unassembled WGS sequence"/>
</dbReference>
<keyword evidence="2" id="KW-1185">Reference proteome</keyword>
<evidence type="ECO:0000313" key="1">
    <source>
        <dbReference type="EMBL" id="MBB5720201.1"/>
    </source>
</evidence>
<evidence type="ECO:0000313" key="2">
    <source>
        <dbReference type="Proteomes" id="UP000554342"/>
    </source>
</evidence>
<organism evidence="1 2">
    <name type="scientific">Stakelama sediminis</name>
    <dbReference type="NCBI Taxonomy" id="463200"/>
    <lineage>
        <taxon>Bacteria</taxon>
        <taxon>Pseudomonadati</taxon>
        <taxon>Pseudomonadota</taxon>
        <taxon>Alphaproteobacteria</taxon>
        <taxon>Sphingomonadales</taxon>
        <taxon>Sphingomonadaceae</taxon>
        <taxon>Stakelama</taxon>
    </lineage>
</organism>
<dbReference type="EMBL" id="JACIJI010000010">
    <property type="protein sequence ID" value="MBB5720201.1"/>
    <property type="molecule type" value="Genomic_DNA"/>
</dbReference>
<gene>
    <name evidence="1" type="ORF">FHR23_003164</name>
</gene>
<reference evidence="1 2" key="1">
    <citation type="submission" date="2020-08" db="EMBL/GenBank/DDBJ databases">
        <title>Genomic Encyclopedia of Type Strains, Phase IV (KMG-IV): sequencing the most valuable type-strain genomes for metagenomic binning, comparative biology and taxonomic classification.</title>
        <authorList>
            <person name="Goeker M."/>
        </authorList>
    </citation>
    <scope>NUCLEOTIDE SEQUENCE [LARGE SCALE GENOMIC DNA]</scope>
    <source>
        <strain evidence="1 2">DSM 27203</strain>
    </source>
</reference>
<dbReference type="AlphaFoldDB" id="A0A840Z239"/>
<sequence length="49" mass="5553">MALEQQIEELRAEFSACVDAAERKQIEKELNYVKALLATRKAMIEAQTA</sequence>
<name>A0A840Z239_9SPHN</name>
<dbReference type="RefSeq" id="WP_184005834.1">
    <property type="nucleotide sequence ID" value="NZ_BAABIF010000027.1"/>
</dbReference>